<dbReference type="PANTHER" id="PTHR30329:SF21">
    <property type="entry name" value="LIPOPROTEIN YIAD-RELATED"/>
    <property type="match status" value="1"/>
</dbReference>
<keyword evidence="5 9" id="KW-1133">Transmembrane helix</keyword>
<keyword evidence="11" id="KW-0969">Cilium</keyword>
<dbReference type="RefSeq" id="WP_055466404.1">
    <property type="nucleotide sequence ID" value="NZ_LKHS01000010.1"/>
</dbReference>
<evidence type="ECO:0000256" key="9">
    <source>
        <dbReference type="SAM" id="Phobius"/>
    </source>
</evidence>
<dbReference type="InParanoid" id="A0A0Q2SDQ6"/>
<keyword evidence="11" id="KW-0966">Cell projection</keyword>
<dbReference type="FunCoup" id="A0A0Q2SDQ6">
    <property type="interactions" value="132"/>
</dbReference>
<keyword evidence="3" id="KW-1003">Cell membrane</keyword>
<comment type="caution">
    <text evidence="11">The sequence shown here is derived from an EMBL/GenBank/DDBJ whole genome shotgun (WGS) entry which is preliminary data.</text>
</comment>
<evidence type="ECO:0000256" key="8">
    <source>
        <dbReference type="SAM" id="MobiDB-lite"/>
    </source>
</evidence>
<dbReference type="EMBL" id="LKHS01000010">
    <property type="protein sequence ID" value="KQH85603.1"/>
    <property type="molecule type" value="Genomic_DNA"/>
</dbReference>
<dbReference type="GO" id="GO:0005886">
    <property type="term" value="C:plasma membrane"/>
    <property type="evidence" value="ECO:0007669"/>
    <property type="project" value="UniProtKB-SubCell"/>
</dbReference>
<accession>A0A0Q2SDQ6</accession>
<organism evidence="11 12">
    <name type="scientific">Vibrio furnissii</name>
    <dbReference type="NCBI Taxonomy" id="29494"/>
    <lineage>
        <taxon>Bacteria</taxon>
        <taxon>Pseudomonadati</taxon>
        <taxon>Pseudomonadota</taxon>
        <taxon>Gammaproteobacteria</taxon>
        <taxon>Vibrionales</taxon>
        <taxon>Vibrionaceae</taxon>
        <taxon>Vibrio</taxon>
    </lineage>
</organism>
<dbReference type="PROSITE" id="PS51123">
    <property type="entry name" value="OMPA_2"/>
    <property type="match status" value="1"/>
</dbReference>
<dbReference type="CDD" id="cd07185">
    <property type="entry name" value="OmpA_C-like"/>
    <property type="match status" value="1"/>
</dbReference>
<proteinExistence type="inferred from homology"/>
<comment type="subcellular location">
    <subcellularLocation>
        <location evidence="1">Cell membrane</location>
        <topology evidence="1">Single-pass membrane protein</topology>
    </subcellularLocation>
</comment>
<feature type="transmembrane region" description="Helical" evidence="9">
    <location>
        <begin position="27"/>
        <end position="46"/>
    </location>
</feature>
<gene>
    <name evidence="11" type="ORF">AMR76_13970</name>
</gene>
<keyword evidence="4 9" id="KW-0812">Transmembrane</keyword>
<feature type="compositionally biased region" description="Polar residues" evidence="8">
    <location>
        <begin position="280"/>
        <end position="291"/>
    </location>
</feature>
<dbReference type="Proteomes" id="UP000051221">
    <property type="component" value="Unassembled WGS sequence"/>
</dbReference>
<dbReference type="PANTHER" id="PTHR30329">
    <property type="entry name" value="STATOR ELEMENT OF FLAGELLAR MOTOR COMPLEX"/>
    <property type="match status" value="1"/>
</dbReference>
<keyword evidence="12" id="KW-1185">Reference proteome</keyword>
<comment type="similarity">
    <text evidence="2">Belongs to the MotB family.</text>
</comment>
<name>A0A0Q2SDQ6_VIBFU</name>
<sequence>MSQDGVTIIKKKKRGGHGGGHGGGWKVAMADLMISMFALFLILWLLTMMDDEEGSQLIQYFQTGEVQAHTLSVDALGNSISPIKLPQIATAHIDAEFDRMRDASLIEGEVDTHQELELFSRLIEDQVNELDGAGSVNVQITPQGLKIIISDSDKGPMFNRGGSSMTPYYQDLLLNLAPVFSRVENAIIVTGHTDASRFRGTSMTNWELSSNRANSARYFLNSGGVPRAQIFQVSGMAESAPLLPENPKSGQNRRIEIFLLTSDAQRQLSAVYRGLVTPSEMSNDQASMSKVQDSKEQARRAAAANQPPNDVSLRRRHEGMNPTL</sequence>
<evidence type="ECO:0000256" key="7">
    <source>
        <dbReference type="PROSITE-ProRule" id="PRU00473"/>
    </source>
</evidence>
<keyword evidence="11" id="KW-0282">Flagellum</keyword>
<dbReference type="Gene3D" id="3.30.1330.60">
    <property type="entry name" value="OmpA-like domain"/>
    <property type="match status" value="1"/>
</dbReference>
<keyword evidence="6 7" id="KW-0472">Membrane</keyword>
<dbReference type="InterPro" id="IPR006665">
    <property type="entry name" value="OmpA-like"/>
</dbReference>
<dbReference type="Pfam" id="PF00691">
    <property type="entry name" value="OmpA"/>
    <property type="match status" value="1"/>
</dbReference>
<dbReference type="AlphaFoldDB" id="A0A0Q2SDQ6"/>
<evidence type="ECO:0000313" key="11">
    <source>
        <dbReference type="EMBL" id="KQH85603.1"/>
    </source>
</evidence>
<evidence type="ECO:0000256" key="2">
    <source>
        <dbReference type="ARBA" id="ARBA00008914"/>
    </source>
</evidence>
<dbReference type="Pfam" id="PF13677">
    <property type="entry name" value="MotB_plug"/>
    <property type="match status" value="1"/>
</dbReference>
<dbReference type="SUPFAM" id="SSF103088">
    <property type="entry name" value="OmpA-like"/>
    <property type="match status" value="1"/>
</dbReference>
<feature type="region of interest" description="Disordered" evidence="8">
    <location>
        <begin position="280"/>
        <end position="324"/>
    </location>
</feature>
<dbReference type="InterPro" id="IPR036737">
    <property type="entry name" value="OmpA-like_sf"/>
</dbReference>
<dbReference type="InterPro" id="IPR050330">
    <property type="entry name" value="Bact_OuterMem_StrucFunc"/>
</dbReference>
<dbReference type="InterPro" id="IPR025713">
    <property type="entry name" value="MotB-like_N_dom"/>
</dbReference>
<reference evidence="11 12" key="1">
    <citation type="submission" date="2015-08" db="EMBL/GenBank/DDBJ databases">
        <title>Antibacterial properties of a collection of Vibrionaceae strains.</title>
        <authorList>
            <person name="Giubergia S."/>
        </authorList>
    </citation>
    <scope>NUCLEOTIDE SEQUENCE [LARGE SCALE GENOMIC DNA]</scope>
    <source>
        <strain evidence="11 12">S0821</strain>
    </source>
</reference>
<protein>
    <submittedName>
        <fullName evidence="11">Flagellar motor protein MotB</fullName>
    </submittedName>
</protein>
<feature type="domain" description="OmpA-like" evidence="10">
    <location>
        <begin position="143"/>
        <end position="263"/>
    </location>
</feature>
<evidence type="ECO:0000256" key="4">
    <source>
        <dbReference type="ARBA" id="ARBA00022692"/>
    </source>
</evidence>
<evidence type="ECO:0000313" key="12">
    <source>
        <dbReference type="Proteomes" id="UP000051221"/>
    </source>
</evidence>
<evidence type="ECO:0000256" key="5">
    <source>
        <dbReference type="ARBA" id="ARBA00022989"/>
    </source>
</evidence>
<evidence type="ECO:0000256" key="1">
    <source>
        <dbReference type="ARBA" id="ARBA00004162"/>
    </source>
</evidence>
<evidence type="ECO:0000256" key="6">
    <source>
        <dbReference type="ARBA" id="ARBA00023136"/>
    </source>
</evidence>
<evidence type="ECO:0000259" key="10">
    <source>
        <dbReference type="PROSITE" id="PS51123"/>
    </source>
</evidence>
<feature type="compositionally biased region" description="Low complexity" evidence="8">
    <location>
        <begin position="300"/>
        <end position="309"/>
    </location>
</feature>
<evidence type="ECO:0000256" key="3">
    <source>
        <dbReference type="ARBA" id="ARBA00022475"/>
    </source>
</evidence>